<dbReference type="EMBL" id="JAHRIQ010069597">
    <property type="protein sequence ID" value="MEQ2242928.1"/>
    <property type="molecule type" value="Genomic_DNA"/>
</dbReference>
<sequence length="87" mass="10084">MGKDRQRKVVVAVAKRINAQQERPIYMLSLCRGAFRSGAARHGAKDAESAAQKARQAKREWRDGRVEKSELFPKFASRQPIRDWMWL</sequence>
<protein>
    <submittedName>
        <fullName evidence="2">Uncharacterized protein</fullName>
    </submittedName>
</protein>
<name>A0ABV0UCK6_9TELE</name>
<feature type="region of interest" description="Disordered" evidence="1">
    <location>
        <begin position="41"/>
        <end position="62"/>
    </location>
</feature>
<organism evidence="2 3">
    <name type="scientific">Ilyodon furcidens</name>
    <name type="common">goldbreast splitfin</name>
    <dbReference type="NCBI Taxonomy" id="33524"/>
    <lineage>
        <taxon>Eukaryota</taxon>
        <taxon>Metazoa</taxon>
        <taxon>Chordata</taxon>
        <taxon>Craniata</taxon>
        <taxon>Vertebrata</taxon>
        <taxon>Euteleostomi</taxon>
        <taxon>Actinopterygii</taxon>
        <taxon>Neopterygii</taxon>
        <taxon>Teleostei</taxon>
        <taxon>Neoteleostei</taxon>
        <taxon>Acanthomorphata</taxon>
        <taxon>Ovalentaria</taxon>
        <taxon>Atherinomorphae</taxon>
        <taxon>Cyprinodontiformes</taxon>
        <taxon>Goodeidae</taxon>
        <taxon>Ilyodon</taxon>
    </lineage>
</organism>
<reference evidence="2 3" key="1">
    <citation type="submission" date="2021-06" db="EMBL/GenBank/DDBJ databases">
        <authorList>
            <person name="Palmer J.M."/>
        </authorList>
    </citation>
    <scope>NUCLEOTIDE SEQUENCE [LARGE SCALE GENOMIC DNA]</scope>
    <source>
        <strain evidence="3">if_2019</strain>
        <tissue evidence="2">Muscle</tissue>
    </source>
</reference>
<proteinExistence type="predicted"/>
<accession>A0ABV0UCK6</accession>
<gene>
    <name evidence="2" type="ORF">ILYODFUR_001877</name>
</gene>
<evidence type="ECO:0000313" key="2">
    <source>
        <dbReference type="EMBL" id="MEQ2242928.1"/>
    </source>
</evidence>
<dbReference type="Proteomes" id="UP001482620">
    <property type="component" value="Unassembled WGS sequence"/>
</dbReference>
<comment type="caution">
    <text evidence="2">The sequence shown here is derived from an EMBL/GenBank/DDBJ whole genome shotgun (WGS) entry which is preliminary data.</text>
</comment>
<keyword evidence="3" id="KW-1185">Reference proteome</keyword>
<evidence type="ECO:0000313" key="3">
    <source>
        <dbReference type="Proteomes" id="UP001482620"/>
    </source>
</evidence>
<evidence type="ECO:0000256" key="1">
    <source>
        <dbReference type="SAM" id="MobiDB-lite"/>
    </source>
</evidence>